<accession>A0AC34QHQ4</accession>
<proteinExistence type="predicted"/>
<evidence type="ECO:0000313" key="2">
    <source>
        <dbReference type="WBParaSite" id="JU765_v2.g16308.t1"/>
    </source>
</evidence>
<evidence type="ECO:0000313" key="1">
    <source>
        <dbReference type="Proteomes" id="UP000887576"/>
    </source>
</evidence>
<organism evidence="1 2">
    <name type="scientific">Panagrolaimus sp. JU765</name>
    <dbReference type="NCBI Taxonomy" id="591449"/>
    <lineage>
        <taxon>Eukaryota</taxon>
        <taxon>Metazoa</taxon>
        <taxon>Ecdysozoa</taxon>
        <taxon>Nematoda</taxon>
        <taxon>Chromadorea</taxon>
        <taxon>Rhabditida</taxon>
        <taxon>Tylenchina</taxon>
        <taxon>Panagrolaimomorpha</taxon>
        <taxon>Panagrolaimoidea</taxon>
        <taxon>Panagrolaimidae</taxon>
        <taxon>Panagrolaimus</taxon>
    </lineage>
</organism>
<dbReference type="WBParaSite" id="JU765_v2.g16308.t1">
    <property type="protein sequence ID" value="JU765_v2.g16308.t1"/>
    <property type="gene ID" value="JU765_v2.g16308"/>
</dbReference>
<name>A0AC34QHQ4_9BILA</name>
<dbReference type="Proteomes" id="UP000887576">
    <property type="component" value="Unplaced"/>
</dbReference>
<sequence length="240" mass="27721">MVRPKMRATTSLTDLDKIRVREPLVTFVKRNPSEKCCDKETRDSRFFDSSGYRVCCRLFHVKIATYVFCTLVLQEIVGGLIFLITHDTVRGGNINCRIIVLIICRLLQLPSLGLLYVGLYQCKQFYLLPFAFTQVTIGSFVDISSFIMILEQAERSKFGLPFHTFEWLNVVLPLMAYTALVILLMFLLYRCFIYFKAWTAHNEKYHRESLPTSKRNDMSEFGASLSKYNTKVDTLTSTAI</sequence>
<reference evidence="2" key="1">
    <citation type="submission" date="2022-11" db="UniProtKB">
        <authorList>
            <consortium name="WormBaseParasite"/>
        </authorList>
    </citation>
    <scope>IDENTIFICATION</scope>
</reference>
<protein>
    <submittedName>
        <fullName evidence="2">Uncharacterized protein</fullName>
    </submittedName>
</protein>